<dbReference type="GO" id="GO:0043022">
    <property type="term" value="F:ribosome binding"/>
    <property type="evidence" value="ECO:0007669"/>
    <property type="project" value="UniProtKB-UniRule"/>
</dbReference>
<name>A0A975HJN8_9GAMM</name>
<organism evidence="6 7">
    <name type="scientific">Psychrosphaera ytuae</name>
    <dbReference type="NCBI Taxonomy" id="2820710"/>
    <lineage>
        <taxon>Bacteria</taxon>
        <taxon>Pseudomonadati</taxon>
        <taxon>Pseudomonadota</taxon>
        <taxon>Gammaproteobacteria</taxon>
        <taxon>Alteromonadales</taxon>
        <taxon>Pseudoalteromonadaceae</taxon>
        <taxon>Psychrosphaera</taxon>
    </lineage>
</organism>
<dbReference type="NCBIfam" id="NF003593">
    <property type="entry name" value="PRK05255.1-1"/>
    <property type="match status" value="1"/>
</dbReference>
<accession>A0A975HJN8</accession>
<dbReference type="PANTHER" id="PTHR38101">
    <property type="entry name" value="UPF0307 PROTEIN YJGA"/>
    <property type="match status" value="1"/>
</dbReference>
<reference evidence="6" key="1">
    <citation type="submission" date="2021-03" db="EMBL/GenBank/DDBJ databases">
        <title>Description of Psychrosphaera ytuae sp. nov. isolated from deep sea sediment of South China Sea.</title>
        <authorList>
            <person name="Zhang J."/>
            <person name="Xu X.-D."/>
        </authorList>
    </citation>
    <scope>NUCLEOTIDE SEQUENCE</scope>
    <source>
        <strain evidence="6">MTZ26</strain>
    </source>
</reference>
<dbReference type="GO" id="GO:0005829">
    <property type="term" value="C:cytosol"/>
    <property type="evidence" value="ECO:0007669"/>
    <property type="project" value="TreeGrafter"/>
</dbReference>
<dbReference type="KEGG" id="psym:J1N51_11850"/>
<dbReference type="Proteomes" id="UP000682739">
    <property type="component" value="Chromosome"/>
</dbReference>
<dbReference type="EMBL" id="CP072110">
    <property type="protein sequence ID" value="QTH63419.1"/>
    <property type="molecule type" value="Genomic_DNA"/>
</dbReference>
<dbReference type="RefSeq" id="WP_208831475.1">
    <property type="nucleotide sequence ID" value="NZ_CP072110.1"/>
</dbReference>
<dbReference type="Gene3D" id="1.10.60.30">
    <property type="entry name" value="PSPTO4464-like domains"/>
    <property type="match status" value="2"/>
</dbReference>
<keyword evidence="4 5" id="KW-0694">RNA-binding</keyword>
<dbReference type="InterPro" id="IPR023153">
    <property type="entry name" value="DarP_sf"/>
</dbReference>
<gene>
    <name evidence="5" type="primary">darP</name>
    <name evidence="6" type="ORF">J1N51_11850</name>
</gene>
<dbReference type="CDD" id="cd16331">
    <property type="entry name" value="YjgA-like"/>
    <property type="match status" value="1"/>
</dbReference>
<evidence type="ECO:0000313" key="7">
    <source>
        <dbReference type="Proteomes" id="UP000682739"/>
    </source>
</evidence>
<evidence type="ECO:0000313" key="6">
    <source>
        <dbReference type="EMBL" id="QTH63419.1"/>
    </source>
</evidence>
<evidence type="ECO:0000256" key="5">
    <source>
        <dbReference type="HAMAP-Rule" id="MF_00765"/>
    </source>
</evidence>
<evidence type="ECO:0000256" key="3">
    <source>
        <dbReference type="ARBA" id="ARBA00022730"/>
    </source>
</evidence>
<sequence length="171" mass="19750">MTKPYYLMPDDENYISKTDLKKEQRELQVFATDLCKLSKSQRQKLTASEELQDAFKLADKIASKPDALRRHLQFMAKLLRDEALDTLKLEYQKLTSPGQENDALMHKLETTRTDLLENGDDAINSLLESAPTLERQKLRQLVRQAKKEVASEKPGKNYKELFQYIKNGLSS</sequence>
<comment type="subcellular location">
    <subcellularLocation>
        <location evidence="5">Cytoplasm</location>
    </subcellularLocation>
    <text evidence="5">Associates with late stage pre-50S ribosomal subunits.</text>
</comment>
<keyword evidence="3 5" id="KW-0699">rRNA-binding</keyword>
<evidence type="ECO:0000256" key="4">
    <source>
        <dbReference type="ARBA" id="ARBA00022884"/>
    </source>
</evidence>
<dbReference type="InterPro" id="IPR006839">
    <property type="entry name" value="DarP"/>
</dbReference>
<comment type="similarity">
    <text evidence="5">Belongs to the DarP family.</text>
</comment>
<dbReference type="SUPFAM" id="SSF158710">
    <property type="entry name" value="PSPTO4464-like"/>
    <property type="match status" value="1"/>
</dbReference>
<proteinExistence type="inferred from homology"/>
<dbReference type="PIRSF" id="PIRSF016183">
    <property type="entry name" value="UCP016183"/>
    <property type="match status" value="1"/>
</dbReference>
<evidence type="ECO:0000256" key="1">
    <source>
        <dbReference type="ARBA" id="ARBA00022490"/>
    </source>
</evidence>
<dbReference type="AlphaFoldDB" id="A0A975HJN8"/>
<dbReference type="GO" id="GO:1902626">
    <property type="term" value="P:assembly of large subunit precursor of preribosome"/>
    <property type="evidence" value="ECO:0007669"/>
    <property type="project" value="UniProtKB-UniRule"/>
</dbReference>
<dbReference type="PANTHER" id="PTHR38101:SF1">
    <property type="entry name" value="UPF0307 PROTEIN YJGA"/>
    <property type="match status" value="1"/>
</dbReference>
<dbReference type="Pfam" id="PF04751">
    <property type="entry name" value="DarP"/>
    <property type="match status" value="1"/>
</dbReference>
<protein>
    <recommendedName>
        <fullName evidence="5">Dual-action ribosomal maturation protein DarP</fullName>
    </recommendedName>
    <alternativeName>
        <fullName evidence="5">Large ribosomal subunit assembly factor DarP</fullName>
    </alternativeName>
</protein>
<keyword evidence="7" id="KW-1185">Reference proteome</keyword>
<comment type="function">
    <text evidence="5">Member of a network of 50S ribosomal subunit biogenesis factors which assembles along the 30S-50S interface, preventing incorrect 23S rRNA structures from forming. Promotes peptidyl transferase center (PTC) maturation.</text>
</comment>
<keyword evidence="1 5" id="KW-0963">Cytoplasm</keyword>
<dbReference type="GO" id="GO:0019843">
    <property type="term" value="F:rRNA binding"/>
    <property type="evidence" value="ECO:0007669"/>
    <property type="project" value="UniProtKB-UniRule"/>
</dbReference>
<dbReference type="HAMAP" id="MF_00765">
    <property type="entry name" value="DarP"/>
    <property type="match status" value="1"/>
</dbReference>
<keyword evidence="2 5" id="KW-0690">Ribosome biogenesis</keyword>
<evidence type="ECO:0000256" key="2">
    <source>
        <dbReference type="ARBA" id="ARBA00022517"/>
    </source>
</evidence>